<dbReference type="Proteomes" id="UP000498740">
    <property type="component" value="Unassembled WGS sequence"/>
</dbReference>
<dbReference type="EMBL" id="BLWD01000001">
    <property type="protein sequence ID" value="GFN04531.1"/>
    <property type="molecule type" value="Genomic_DNA"/>
</dbReference>
<dbReference type="AlphaFoldDB" id="A0A7J0CPV7"/>
<sequence>MGGGFGEHLRGGVVAGDARLRPTVGEEGGDVSGAAAEVGDAGRGVAGEVADPGQEVLEGAGAVVRVAQVLLGIPGGVVRGRCHGKQDHARNILMSRHLNSRDFMSTDPLH</sequence>
<name>A0A7J0CPV7_STRMI</name>
<comment type="caution">
    <text evidence="1">The sequence shown here is derived from an EMBL/GenBank/DDBJ whole genome shotgun (WGS) entry which is preliminary data.</text>
</comment>
<protein>
    <submittedName>
        <fullName evidence="1">Uncharacterized protein</fullName>
    </submittedName>
</protein>
<accession>A0A7J0CPV7</accession>
<evidence type="ECO:0000313" key="1">
    <source>
        <dbReference type="EMBL" id="GFN04531.1"/>
    </source>
</evidence>
<gene>
    <name evidence="1" type="ORF">Smic_30870</name>
</gene>
<reference evidence="1 2" key="1">
    <citation type="submission" date="2020-05" db="EMBL/GenBank/DDBJ databases">
        <title>Whole genome shotgun sequence of Streptomyces microflavus NBRC 13062.</title>
        <authorList>
            <person name="Komaki H."/>
            <person name="Tamura T."/>
        </authorList>
    </citation>
    <scope>NUCLEOTIDE SEQUENCE [LARGE SCALE GENOMIC DNA]</scope>
    <source>
        <strain evidence="1 2">NBRC 13062</strain>
    </source>
</reference>
<proteinExistence type="predicted"/>
<organism evidence="1 2">
    <name type="scientific">Streptomyces microflavus</name>
    <name type="common">Streptomyces lipmanii</name>
    <dbReference type="NCBI Taxonomy" id="1919"/>
    <lineage>
        <taxon>Bacteria</taxon>
        <taxon>Bacillati</taxon>
        <taxon>Actinomycetota</taxon>
        <taxon>Actinomycetes</taxon>
        <taxon>Kitasatosporales</taxon>
        <taxon>Streptomycetaceae</taxon>
        <taxon>Streptomyces</taxon>
    </lineage>
</organism>
<evidence type="ECO:0000313" key="2">
    <source>
        <dbReference type="Proteomes" id="UP000498740"/>
    </source>
</evidence>